<keyword evidence="4 7" id="KW-0812">Transmembrane</keyword>
<keyword evidence="6 7" id="KW-0472">Membrane</keyword>
<feature type="transmembrane region" description="Helical" evidence="7">
    <location>
        <begin position="333"/>
        <end position="352"/>
    </location>
</feature>
<dbReference type="Gene3D" id="1.20.1250.20">
    <property type="entry name" value="MFS general substrate transporter like domains"/>
    <property type="match status" value="1"/>
</dbReference>
<dbReference type="PANTHER" id="PTHR42718">
    <property type="entry name" value="MAJOR FACILITATOR SUPERFAMILY MULTIDRUG TRANSPORTER MFSC"/>
    <property type="match status" value="1"/>
</dbReference>
<evidence type="ECO:0000256" key="2">
    <source>
        <dbReference type="ARBA" id="ARBA00022448"/>
    </source>
</evidence>
<comment type="subcellular location">
    <subcellularLocation>
        <location evidence="1">Cell membrane</location>
        <topology evidence="1">Multi-pass membrane protein</topology>
    </subcellularLocation>
</comment>
<dbReference type="InterPro" id="IPR036259">
    <property type="entry name" value="MFS_trans_sf"/>
</dbReference>
<feature type="transmembrane region" description="Helical" evidence="7">
    <location>
        <begin position="202"/>
        <end position="221"/>
    </location>
</feature>
<keyword evidence="2" id="KW-0813">Transport</keyword>
<accession>A0A430F474</accession>
<name>A0A430F474_9BIFI</name>
<evidence type="ECO:0000256" key="5">
    <source>
        <dbReference type="ARBA" id="ARBA00022989"/>
    </source>
</evidence>
<dbReference type="PROSITE" id="PS50850">
    <property type="entry name" value="MFS"/>
    <property type="match status" value="1"/>
</dbReference>
<dbReference type="OrthoDB" id="9812221at2"/>
<evidence type="ECO:0000313" key="10">
    <source>
        <dbReference type="Proteomes" id="UP000288052"/>
    </source>
</evidence>
<feature type="transmembrane region" description="Helical" evidence="7">
    <location>
        <begin position="55"/>
        <end position="75"/>
    </location>
</feature>
<dbReference type="Proteomes" id="UP000288052">
    <property type="component" value="Unassembled WGS sequence"/>
</dbReference>
<dbReference type="NCBIfam" id="TIGR00711">
    <property type="entry name" value="efflux_EmrB"/>
    <property type="match status" value="1"/>
</dbReference>
<feature type="transmembrane region" description="Helical" evidence="7">
    <location>
        <begin position="358"/>
        <end position="385"/>
    </location>
</feature>
<feature type="transmembrane region" description="Helical" evidence="7">
    <location>
        <begin position="82"/>
        <end position="104"/>
    </location>
</feature>
<dbReference type="InterPro" id="IPR020846">
    <property type="entry name" value="MFS_dom"/>
</dbReference>
<reference evidence="9 10" key="1">
    <citation type="submission" date="2018-09" db="EMBL/GenBank/DDBJ databases">
        <title>Characterization of the phylogenetic diversity of five novel species belonging to the genus Bifidobacterium.</title>
        <authorList>
            <person name="Lugli G.A."/>
            <person name="Duranti S."/>
            <person name="Milani C."/>
        </authorList>
    </citation>
    <scope>NUCLEOTIDE SEQUENCE [LARGE SCALE GENOMIC DNA]</scope>
    <source>
        <strain evidence="9 10">2020B</strain>
    </source>
</reference>
<keyword evidence="10" id="KW-1185">Reference proteome</keyword>
<dbReference type="PANTHER" id="PTHR42718:SF24">
    <property type="entry name" value="MAJOR FACILITATOR SUPERFAMILY (MFS) PROFILE DOMAIN-CONTAINING PROTEIN"/>
    <property type="match status" value="1"/>
</dbReference>
<comment type="caution">
    <text evidence="9">The sequence shown here is derived from an EMBL/GenBank/DDBJ whole genome shotgun (WGS) entry which is preliminary data.</text>
</comment>
<feature type="transmembrane region" description="Helical" evidence="7">
    <location>
        <begin position="299"/>
        <end position="321"/>
    </location>
</feature>
<dbReference type="SUPFAM" id="SSF103473">
    <property type="entry name" value="MFS general substrate transporter"/>
    <property type="match status" value="1"/>
</dbReference>
<dbReference type="Pfam" id="PF07690">
    <property type="entry name" value="MFS_1"/>
    <property type="match status" value="1"/>
</dbReference>
<dbReference type="Gene3D" id="1.20.1720.10">
    <property type="entry name" value="Multidrug resistance protein D"/>
    <property type="match status" value="1"/>
</dbReference>
<evidence type="ECO:0000313" key="9">
    <source>
        <dbReference type="EMBL" id="RSX44005.1"/>
    </source>
</evidence>
<evidence type="ECO:0000259" key="8">
    <source>
        <dbReference type="PROSITE" id="PS50850"/>
    </source>
</evidence>
<protein>
    <submittedName>
        <fullName evidence="9">MFS transporter</fullName>
    </submittedName>
</protein>
<sequence length="460" mass="48264">MPETRTATVTPARRRLIFVNIILSCIASSLLSTALSTALTPIINEFGVEVAVGQWITSIYSLVMAVMIPMTAFLAKRVPTKTLYAGVIAVFLVGTVACMLAPNIQVLLIGRALQAMGAGAITTVGQMVLLTIFPVEERGTIMGWYGLALGAAPVVAPTLGGMLADSAGWRSIFALVFAIMLLSFIYALIVFSNVLENTKERFDILSFLLTAIVFGGVTYGIGVLAEGFDVVGCIALVVGALTCVLFVRRQLHLDKPFLDVRVFSSYRFRVATIASILLYLVMIGPVTTIPMVVQTGLGGSATVSGLVLLPGSLCSIVMNPIAGRLFDKIGARGLTIVGSALSLIPMVLLAFTTTGTPLALIAGYNAIRCIGIALMMMPLLTWAMSGLRQSQTADGTALFNALNQVASAISTAVFVGLMGNAGVAGFDLSTWAGAGCAVVMLIVSVFFIRYRPGTVAAGNE</sequence>
<keyword evidence="3" id="KW-1003">Cell membrane</keyword>
<feature type="transmembrane region" description="Helical" evidence="7">
    <location>
        <begin position="431"/>
        <end position="450"/>
    </location>
</feature>
<feature type="transmembrane region" description="Helical" evidence="7">
    <location>
        <begin position="21"/>
        <end position="43"/>
    </location>
</feature>
<dbReference type="GO" id="GO:0005886">
    <property type="term" value="C:plasma membrane"/>
    <property type="evidence" value="ECO:0007669"/>
    <property type="project" value="UniProtKB-SubCell"/>
</dbReference>
<proteinExistence type="predicted"/>
<feature type="transmembrane region" description="Helical" evidence="7">
    <location>
        <begin position="172"/>
        <end position="195"/>
    </location>
</feature>
<keyword evidence="5 7" id="KW-1133">Transmembrane helix</keyword>
<dbReference type="AlphaFoldDB" id="A0A430F474"/>
<dbReference type="EMBL" id="QXGI01000015">
    <property type="protein sequence ID" value="RSX44005.1"/>
    <property type="molecule type" value="Genomic_DNA"/>
</dbReference>
<evidence type="ECO:0000256" key="1">
    <source>
        <dbReference type="ARBA" id="ARBA00004651"/>
    </source>
</evidence>
<dbReference type="InterPro" id="IPR004638">
    <property type="entry name" value="EmrB-like"/>
</dbReference>
<dbReference type="GO" id="GO:0022857">
    <property type="term" value="F:transmembrane transporter activity"/>
    <property type="evidence" value="ECO:0007669"/>
    <property type="project" value="InterPro"/>
</dbReference>
<evidence type="ECO:0000256" key="7">
    <source>
        <dbReference type="SAM" id="Phobius"/>
    </source>
</evidence>
<feature type="transmembrane region" description="Helical" evidence="7">
    <location>
        <begin position="116"/>
        <end position="135"/>
    </location>
</feature>
<feature type="transmembrane region" description="Helical" evidence="7">
    <location>
        <begin position="142"/>
        <end position="160"/>
    </location>
</feature>
<evidence type="ECO:0000256" key="3">
    <source>
        <dbReference type="ARBA" id="ARBA00022475"/>
    </source>
</evidence>
<feature type="transmembrane region" description="Helical" evidence="7">
    <location>
        <begin position="397"/>
        <end position="419"/>
    </location>
</feature>
<evidence type="ECO:0000256" key="4">
    <source>
        <dbReference type="ARBA" id="ARBA00022692"/>
    </source>
</evidence>
<dbReference type="RefSeq" id="WP_126032994.1">
    <property type="nucleotide sequence ID" value="NZ_QXGI01000015.1"/>
</dbReference>
<feature type="transmembrane region" description="Helical" evidence="7">
    <location>
        <begin position="227"/>
        <end position="247"/>
    </location>
</feature>
<feature type="transmembrane region" description="Helical" evidence="7">
    <location>
        <begin position="268"/>
        <end position="293"/>
    </location>
</feature>
<feature type="domain" description="Major facilitator superfamily (MFS) profile" evidence="8">
    <location>
        <begin position="17"/>
        <end position="452"/>
    </location>
</feature>
<organism evidence="9 10">
    <name type="scientific">Bifidobacterium castoris</name>
    <dbReference type="NCBI Taxonomy" id="2306972"/>
    <lineage>
        <taxon>Bacteria</taxon>
        <taxon>Bacillati</taxon>
        <taxon>Actinomycetota</taxon>
        <taxon>Actinomycetes</taxon>
        <taxon>Bifidobacteriales</taxon>
        <taxon>Bifidobacteriaceae</taxon>
        <taxon>Bifidobacterium</taxon>
    </lineage>
</organism>
<gene>
    <name evidence="9" type="ORF">D2E22_2039</name>
</gene>
<dbReference type="InterPro" id="IPR011701">
    <property type="entry name" value="MFS"/>
</dbReference>
<evidence type="ECO:0000256" key="6">
    <source>
        <dbReference type="ARBA" id="ARBA00023136"/>
    </source>
</evidence>